<dbReference type="AlphaFoldDB" id="A0A822MXR6"/>
<reference evidence="2 3" key="2">
    <citation type="submission" date="2014-06" db="EMBL/GenBank/DDBJ databases">
        <authorList>
            <person name="Le Roux F."/>
        </authorList>
    </citation>
    <scope>NUCLEOTIDE SEQUENCE</scope>
    <source>
        <strain evidence="1 3">J5-4</strain>
        <strain evidence="2">J5-5</strain>
    </source>
</reference>
<organism evidence="2 4">
    <name type="scientific">Vibrio crassostreae</name>
    <dbReference type="NCBI Taxonomy" id="246167"/>
    <lineage>
        <taxon>Bacteria</taxon>
        <taxon>Pseudomonadati</taxon>
        <taxon>Pseudomonadota</taxon>
        <taxon>Gammaproteobacteria</taxon>
        <taxon>Vibrionales</taxon>
        <taxon>Vibrionaceae</taxon>
        <taxon>Vibrio</taxon>
    </lineage>
</organism>
<evidence type="ECO:0000313" key="4">
    <source>
        <dbReference type="Proteomes" id="UP000049495"/>
    </source>
</evidence>
<name>A0A822MXR6_9VIBR</name>
<keyword evidence="3" id="KW-1185">Reference proteome</keyword>
<evidence type="ECO:0000313" key="3">
    <source>
        <dbReference type="Proteomes" id="UP000049077"/>
    </source>
</evidence>
<dbReference type="Proteomes" id="UP000049077">
    <property type="component" value="Unassembled WGS sequence"/>
</dbReference>
<dbReference type="Proteomes" id="UP000049495">
    <property type="component" value="Unassembled WGS sequence"/>
</dbReference>
<proteinExistence type="predicted"/>
<evidence type="ECO:0000313" key="1">
    <source>
        <dbReference type="EMBL" id="CDT28508.1"/>
    </source>
</evidence>
<reference evidence="4" key="1">
    <citation type="submission" date="2014-06" db="EMBL/GenBank/DDBJ databases">
        <authorList>
            <person name="Le Roux Frederique"/>
        </authorList>
    </citation>
    <scope>NUCLEOTIDE SEQUENCE [LARGE SCALE GENOMIC DNA]</scope>
    <source>
        <strain evidence="4">J5-5</strain>
    </source>
</reference>
<evidence type="ECO:0000313" key="2">
    <source>
        <dbReference type="EMBL" id="CDT46557.1"/>
    </source>
</evidence>
<dbReference type="EMBL" id="CCJV01000093">
    <property type="protein sequence ID" value="CDT46557.1"/>
    <property type="molecule type" value="Genomic_DNA"/>
</dbReference>
<dbReference type="EMBL" id="CCJX01000090">
    <property type="protein sequence ID" value="CDT28508.1"/>
    <property type="molecule type" value="Genomic_DNA"/>
</dbReference>
<protein>
    <submittedName>
        <fullName evidence="2">Uncharacterized protein</fullName>
    </submittedName>
</protein>
<gene>
    <name evidence="1" type="ORF">VCR4J5_180066</name>
    <name evidence="2" type="ORF">VCR5J5_330045</name>
</gene>
<sequence>MVAVLLRSDTGAGAANAMFAALASNESKMTRFVLLNMRQFLNYIVY</sequence>
<comment type="caution">
    <text evidence="2">The sequence shown here is derived from an EMBL/GenBank/DDBJ whole genome shotgun (WGS) entry which is preliminary data.</text>
</comment>
<accession>A0A822MXR6</accession>